<dbReference type="InterPro" id="IPR002347">
    <property type="entry name" value="SDR_fam"/>
</dbReference>
<dbReference type="InterPro" id="IPR036291">
    <property type="entry name" value="NAD(P)-bd_dom_sf"/>
</dbReference>
<name>A0AAN1M557_BIFBR</name>
<proteinExistence type="inferred from homology"/>
<dbReference type="InterPro" id="IPR003560">
    <property type="entry name" value="DHB_DH"/>
</dbReference>
<evidence type="ECO:0000256" key="2">
    <source>
        <dbReference type="ARBA" id="ARBA00023002"/>
    </source>
</evidence>
<evidence type="ECO:0000313" key="3">
    <source>
        <dbReference type="EMBL" id="AUE18619.1"/>
    </source>
</evidence>
<dbReference type="Proteomes" id="UP000232496">
    <property type="component" value="Chromosome"/>
</dbReference>
<accession>A0AAN1M557</accession>
<dbReference type="GO" id="GO:0019290">
    <property type="term" value="P:siderophore biosynthetic process"/>
    <property type="evidence" value="ECO:0007669"/>
    <property type="project" value="InterPro"/>
</dbReference>
<dbReference type="Gene3D" id="3.40.50.720">
    <property type="entry name" value="NAD(P)-binding Rossmann-like Domain"/>
    <property type="match status" value="1"/>
</dbReference>
<dbReference type="AlphaFoldDB" id="A0AAN1M557"/>
<dbReference type="PANTHER" id="PTHR44196">
    <property type="entry name" value="DEHYDROGENASE/REDUCTASE SDR FAMILY MEMBER 7B"/>
    <property type="match status" value="1"/>
</dbReference>
<evidence type="ECO:0000256" key="1">
    <source>
        <dbReference type="ARBA" id="ARBA00006484"/>
    </source>
</evidence>
<dbReference type="EMBL" id="CP023198">
    <property type="protein sequence ID" value="AUE18619.1"/>
    <property type="molecule type" value="Genomic_DNA"/>
</dbReference>
<dbReference type="SUPFAM" id="SSF51735">
    <property type="entry name" value="NAD(P)-binding Rossmann-fold domains"/>
    <property type="match status" value="1"/>
</dbReference>
<protein>
    <submittedName>
        <fullName evidence="3">Short-chain dehydrogenase/reductase SDR</fullName>
    </submittedName>
</protein>
<reference evidence="3 4" key="1">
    <citation type="submission" date="2017-09" db="EMBL/GenBank/DDBJ databases">
        <title>Comparative genomics and methylome analysis of the gut commensal Bifidobacterium breve.</title>
        <authorList>
            <person name="Bottacini F."/>
            <person name="Morrissey R."/>
            <person name="Roberts R.J."/>
            <person name="James K."/>
            <person name="van Breen J."/>
            <person name="Egan M."/>
            <person name="Lambert J."/>
            <person name="van Limpt K."/>
            <person name="Stanton C."/>
            <person name="Knol J."/>
            <person name="O' Connell Motherway M."/>
            <person name="van Sinderen D."/>
        </authorList>
    </citation>
    <scope>NUCLEOTIDE SEQUENCE [LARGE SCALE GENOMIC DNA]</scope>
    <source>
        <strain evidence="3 4">DRBB29</strain>
    </source>
</reference>
<dbReference type="GO" id="GO:0008667">
    <property type="term" value="F:2,3-dihydro-2,3-dihydroxybenzoate dehydrogenase activity"/>
    <property type="evidence" value="ECO:0007669"/>
    <property type="project" value="InterPro"/>
</dbReference>
<organism evidence="3 4">
    <name type="scientific">Bifidobacterium breve</name>
    <dbReference type="NCBI Taxonomy" id="1685"/>
    <lineage>
        <taxon>Bacteria</taxon>
        <taxon>Bacillati</taxon>
        <taxon>Actinomycetota</taxon>
        <taxon>Actinomycetes</taxon>
        <taxon>Bifidobacteriales</taxon>
        <taxon>Bifidobacteriaceae</taxon>
        <taxon>Bifidobacterium</taxon>
    </lineage>
</organism>
<dbReference type="Pfam" id="PF00106">
    <property type="entry name" value="adh_short"/>
    <property type="match status" value="1"/>
</dbReference>
<sequence length="143" mass="15182">MTTQQTINPFDITGKTVIITGAGCGLGASAAKGYARVGARLALWDINTAGLETVAADLENEGHDDVIIQTVDVSDLDQVGQAVDTVVKRFGGVDILLNDAGTFGRDSVEDFDPEDWNRVFSVNLGGVRNTSHFVIPLKKKGYG</sequence>
<keyword evidence="2" id="KW-0560">Oxidoreductase</keyword>
<dbReference type="CDD" id="cd05233">
    <property type="entry name" value="SDR_c"/>
    <property type="match status" value="1"/>
</dbReference>
<dbReference type="PANTHER" id="PTHR44196:SF1">
    <property type="entry name" value="DEHYDROGENASE_REDUCTASE SDR FAMILY MEMBER 7B"/>
    <property type="match status" value="1"/>
</dbReference>
<dbReference type="GO" id="GO:0016020">
    <property type="term" value="C:membrane"/>
    <property type="evidence" value="ECO:0007669"/>
    <property type="project" value="TreeGrafter"/>
</dbReference>
<gene>
    <name evidence="3" type="ORF">DRBB29_1066</name>
</gene>
<comment type="similarity">
    <text evidence="1">Belongs to the short-chain dehydrogenases/reductases (SDR) family.</text>
</comment>
<dbReference type="PRINTS" id="PR01397">
    <property type="entry name" value="DHBDHDRGNASE"/>
</dbReference>
<evidence type="ECO:0000313" key="4">
    <source>
        <dbReference type="Proteomes" id="UP000232496"/>
    </source>
</evidence>